<gene>
    <name evidence="1" type="ORF">Q763_17470</name>
</gene>
<dbReference type="Proteomes" id="UP000030129">
    <property type="component" value="Unassembled WGS sequence"/>
</dbReference>
<proteinExistence type="predicted"/>
<dbReference type="AlphaFoldDB" id="A0A0A2LQY7"/>
<sequence>MKKLIALPVLFLLFFTTCKKQEATTINFEIDLLEYSREQSKSVTVTADGFLCFLDEKLEDCPEVKKLKLTESQIQELQVRLKEVKPVEGCNTPNIAATNGVLYTLNIKYNGEETTYRANPGCETYKTIDAFVAYLFELAQNSEADKLFLMRSELIDKYKSKENKEINTVSDFRFIPEEKSGRTANELPDMQTLRKFELIKGTDPLILMGDSFSFWDEKIHKSFVVFYNNNTIFKYCMLLNDKGEVKGIKKKEVVGEKEKQEMLNLLRDIQPLQKTMHFAAYNINKEKWDNVADGRHYILGIYKNEAFSEYETLEPEDYKAKPQNNYGYKEVKQTIEIIKKIDFYNELFKS</sequence>
<protein>
    <submittedName>
        <fullName evidence="1">Uncharacterized protein</fullName>
    </submittedName>
</protein>
<organism evidence="1 2">
    <name type="scientific">Flavobacterium beibuense F44-8</name>
    <dbReference type="NCBI Taxonomy" id="1406840"/>
    <lineage>
        <taxon>Bacteria</taxon>
        <taxon>Pseudomonadati</taxon>
        <taxon>Bacteroidota</taxon>
        <taxon>Flavobacteriia</taxon>
        <taxon>Flavobacteriales</taxon>
        <taxon>Flavobacteriaceae</taxon>
        <taxon>Flavobacterium</taxon>
    </lineage>
</organism>
<evidence type="ECO:0000313" key="1">
    <source>
        <dbReference type="EMBL" id="KGO78635.1"/>
    </source>
</evidence>
<accession>A0A0A2LQY7</accession>
<reference evidence="1 2" key="1">
    <citation type="submission" date="2013-09" db="EMBL/GenBank/DDBJ databases">
        <authorList>
            <person name="Zeng Z."/>
            <person name="Chen C."/>
        </authorList>
    </citation>
    <scope>NUCLEOTIDE SEQUENCE [LARGE SCALE GENOMIC DNA]</scope>
    <source>
        <strain evidence="1 2">F44-8</strain>
    </source>
</reference>
<name>A0A0A2LQY7_9FLAO</name>
<dbReference type="EMBL" id="JRLV01000038">
    <property type="protein sequence ID" value="KGO78635.1"/>
    <property type="molecule type" value="Genomic_DNA"/>
</dbReference>
<dbReference type="STRING" id="1406840.Q763_17470"/>
<evidence type="ECO:0000313" key="2">
    <source>
        <dbReference type="Proteomes" id="UP000030129"/>
    </source>
</evidence>
<comment type="caution">
    <text evidence="1">The sequence shown here is derived from an EMBL/GenBank/DDBJ whole genome shotgun (WGS) entry which is preliminary data.</text>
</comment>
<keyword evidence="2" id="KW-1185">Reference proteome</keyword>
<dbReference type="RefSeq" id="WP_035136272.1">
    <property type="nucleotide sequence ID" value="NZ_JRLV01000038.1"/>
</dbReference>